<gene>
    <name evidence="3" type="ORF">Aargi30884_25260</name>
</gene>
<dbReference type="EMBL" id="AP019695">
    <property type="protein sequence ID" value="BBK23623.1"/>
    <property type="molecule type" value="Genomic_DNA"/>
</dbReference>
<keyword evidence="4" id="KW-1185">Reference proteome</keyword>
<dbReference type="InterPro" id="IPR027417">
    <property type="entry name" value="P-loop_NTPase"/>
</dbReference>
<dbReference type="SUPFAM" id="SSF52540">
    <property type="entry name" value="P-loop containing nucleoside triphosphate hydrolases"/>
    <property type="match status" value="1"/>
</dbReference>
<dbReference type="InterPro" id="IPR003495">
    <property type="entry name" value="CobW/HypB/UreG_nucleotide-bd"/>
</dbReference>
<proteinExistence type="predicted"/>
<accession>A0A6N4TLK9</accession>
<evidence type="ECO:0000313" key="3">
    <source>
        <dbReference type="EMBL" id="BBK23623.1"/>
    </source>
</evidence>
<dbReference type="Proteomes" id="UP000464754">
    <property type="component" value="Chromosome"/>
</dbReference>
<evidence type="ECO:0000259" key="1">
    <source>
        <dbReference type="Pfam" id="PF02492"/>
    </source>
</evidence>
<organism evidence="3 4">
    <name type="scientific">Amedibacterium intestinale</name>
    <dbReference type="NCBI Taxonomy" id="2583452"/>
    <lineage>
        <taxon>Bacteria</taxon>
        <taxon>Bacillati</taxon>
        <taxon>Bacillota</taxon>
        <taxon>Erysipelotrichia</taxon>
        <taxon>Erysipelotrichales</taxon>
        <taxon>Erysipelotrichaceae</taxon>
        <taxon>Amedibacterium</taxon>
    </lineage>
</organism>
<dbReference type="AlphaFoldDB" id="A0A6N4TLK9"/>
<feature type="domain" description="CobW/HypB/UreG nucleotide-binding" evidence="1">
    <location>
        <begin position="4"/>
        <end position="170"/>
    </location>
</feature>
<evidence type="ECO:0000259" key="2">
    <source>
        <dbReference type="Pfam" id="PF21537"/>
    </source>
</evidence>
<dbReference type="InterPro" id="IPR052955">
    <property type="entry name" value="UPF0703_membrane_permease"/>
</dbReference>
<dbReference type="KEGG" id="aarg:Aargi30884_25260"/>
<dbReference type="InterPro" id="IPR048447">
    <property type="entry name" value="DUF1980_C"/>
</dbReference>
<name>A0A6N4TLK9_9FIRM</name>
<evidence type="ECO:0000313" key="4">
    <source>
        <dbReference type="Proteomes" id="UP000464754"/>
    </source>
</evidence>
<dbReference type="Pfam" id="PF02492">
    <property type="entry name" value="cobW"/>
    <property type="match status" value="1"/>
</dbReference>
<dbReference type="Pfam" id="PF21537">
    <property type="entry name" value="DUF1980_C"/>
    <property type="match status" value="1"/>
</dbReference>
<dbReference type="RefSeq" id="WP_115715765.1">
    <property type="nucleotide sequence ID" value="NZ_AP019695.1"/>
</dbReference>
<feature type="domain" description="DUF1980" evidence="2">
    <location>
        <begin position="186"/>
        <end position="313"/>
    </location>
</feature>
<dbReference type="PANTHER" id="PTHR40047">
    <property type="entry name" value="UPF0703 PROTEIN YCGQ"/>
    <property type="match status" value="1"/>
</dbReference>
<dbReference type="PANTHER" id="PTHR40047:SF1">
    <property type="entry name" value="UPF0703 PROTEIN YCGQ"/>
    <property type="match status" value="1"/>
</dbReference>
<dbReference type="Gene3D" id="3.40.50.300">
    <property type="entry name" value="P-loop containing nucleotide triphosphate hydrolases"/>
    <property type="match status" value="1"/>
</dbReference>
<protein>
    <submittedName>
        <fullName evidence="3">Uncharacterized protein</fullName>
    </submittedName>
</protein>
<reference evidence="4" key="1">
    <citation type="submission" date="2019-05" db="EMBL/GenBank/DDBJ databases">
        <title>Complete genome sequencing of Absiella argi strain JCM 30884.</title>
        <authorList>
            <person name="Sakamoto M."/>
            <person name="Murakami T."/>
            <person name="Mori H."/>
        </authorList>
    </citation>
    <scope>NUCLEOTIDE SEQUENCE [LARGE SCALE GENOMIC DNA]</scope>
    <source>
        <strain evidence="4">JCM 30884</strain>
    </source>
</reference>
<sequence length="315" mass="36596">MTVPVYLFTGFLESGKTSLIKDTLLDEGFNTGEKTLLFVCEEGVESYDEEFQKKTNTSIVIVEAKEDLTYEFMKKCDSMIEPERVMIEFNGMWNVTEFLDTLDFPFDWLLVQILSTVDASSFELYLSNMRSIMNSQLQHSETIIFNRCDENTKKLYLRNNIKAVNKGAQLIYETKDGQIVDLKEDELPFDKQAKELVISDDDYGLWYMDAMEHPEDYDDKEITMKGKVISTHVDGMQNVFVFGRYAMVCCADDTSLIGLLCHFEQASKLLPKEWIEMNAVIKVEFDDEYNGYVPVMYVKRVKTTEPLEDEYVYFT</sequence>